<feature type="region of interest" description="Disordered" evidence="7">
    <location>
        <begin position="1"/>
        <end position="42"/>
    </location>
</feature>
<evidence type="ECO:0000256" key="7">
    <source>
        <dbReference type="SAM" id="MobiDB-lite"/>
    </source>
</evidence>
<evidence type="ECO:0000256" key="2">
    <source>
        <dbReference type="ARBA" id="ARBA00022692"/>
    </source>
</evidence>
<dbReference type="AlphaFoldDB" id="R7QG67"/>
<feature type="region of interest" description="Disordered" evidence="7">
    <location>
        <begin position="54"/>
        <end position="86"/>
    </location>
</feature>
<keyword evidence="2" id="KW-0812">Transmembrane</keyword>
<dbReference type="GO" id="GO:0043022">
    <property type="term" value="F:ribosome binding"/>
    <property type="evidence" value="ECO:0007669"/>
    <property type="project" value="InterPro"/>
</dbReference>
<gene>
    <name evidence="9" type="ORF">CHC_T00004381001</name>
</gene>
<sequence>MSPESILLSSSDSQNEDGYRGGIIRRGYSTGPTTHSHSDSRRFQRKYVTGRLNSGVEKRRSIRKRLFSSSTQPPKTSNRTTQTAEKVKDAQLTWRDALKSPRKAVKYSVQMTWALIDWAKHLWVGAKLLAADVRVSSRVLKRIAHGKQISRRERNFIVKTGVDLARLVPFSLFLVIPLAEFALPFALRLFPNMLPSQFQDQMKSDEDMKRRLKARLELAKYLRDVVEEKAKTVKGSDASSVSFDAAVPMRRLRMQSLTRFDSGSF</sequence>
<dbReference type="Pfam" id="PF07766">
    <property type="entry name" value="LETM1_RBD"/>
    <property type="match status" value="1"/>
</dbReference>
<proteinExistence type="predicted"/>
<reference evidence="10" key="1">
    <citation type="journal article" date="2013" name="Proc. Natl. Acad. Sci. U.S.A.">
        <title>Genome structure and metabolic features in the red seaweed Chondrus crispus shed light on evolution of the Archaeplastida.</title>
        <authorList>
            <person name="Collen J."/>
            <person name="Porcel B."/>
            <person name="Carre W."/>
            <person name="Ball S.G."/>
            <person name="Chaparro C."/>
            <person name="Tonon T."/>
            <person name="Barbeyron T."/>
            <person name="Michel G."/>
            <person name="Noel B."/>
            <person name="Valentin K."/>
            <person name="Elias M."/>
            <person name="Artiguenave F."/>
            <person name="Arun A."/>
            <person name="Aury J.M."/>
            <person name="Barbosa-Neto J.F."/>
            <person name="Bothwell J.H."/>
            <person name="Bouget F.Y."/>
            <person name="Brillet L."/>
            <person name="Cabello-Hurtado F."/>
            <person name="Capella-Gutierrez S."/>
            <person name="Charrier B."/>
            <person name="Cladiere L."/>
            <person name="Cock J.M."/>
            <person name="Coelho S.M."/>
            <person name="Colleoni C."/>
            <person name="Czjzek M."/>
            <person name="Da Silva C."/>
            <person name="Delage L."/>
            <person name="Denoeud F."/>
            <person name="Deschamps P."/>
            <person name="Dittami S.M."/>
            <person name="Gabaldon T."/>
            <person name="Gachon C.M."/>
            <person name="Groisillier A."/>
            <person name="Herve C."/>
            <person name="Jabbari K."/>
            <person name="Katinka M."/>
            <person name="Kloareg B."/>
            <person name="Kowalczyk N."/>
            <person name="Labadie K."/>
            <person name="Leblanc C."/>
            <person name="Lopez P.J."/>
            <person name="McLachlan D.H."/>
            <person name="Meslet-Cladiere L."/>
            <person name="Moustafa A."/>
            <person name="Nehr Z."/>
            <person name="Nyvall Collen P."/>
            <person name="Panaud O."/>
            <person name="Partensky F."/>
            <person name="Poulain J."/>
            <person name="Rensing S.A."/>
            <person name="Rousvoal S."/>
            <person name="Samson G."/>
            <person name="Symeonidi A."/>
            <person name="Weissenbach J."/>
            <person name="Zambounis A."/>
            <person name="Wincker P."/>
            <person name="Boyen C."/>
        </authorList>
    </citation>
    <scope>NUCLEOTIDE SEQUENCE [LARGE SCALE GENOMIC DNA]</scope>
    <source>
        <strain evidence="10">cv. Stackhouse</strain>
    </source>
</reference>
<organism evidence="9 10">
    <name type="scientific">Chondrus crispus</name>
    <name type="common">Carrageen Irish moss</name>
    <name type="synonym">Polymorpha crispa</name>
    <dbReference type="NCBI Taxonomy" id="2769"/>
    <lineage>
        <taxon>Eukaryota</taxon>
        <taxon>Rhodophyta</taxon>
        <taxon>Florideophyceae</taxon>
        <taxon>Rhodymeniophycidae</taxon>
        <taxon>Gigartinales</taxon>
        <taxon>Gigartinaceae</taxon>
        <taxon>Chondrus</taxon>
    </lineage>
</organism>
<feature type="compositionally biased region" description="Polar residues" evidence="7">
    <location>
        <begin position="67"/>
        <end position="84"/>
    </location>
</feature>
<dbReference type="GeneID" id="17324023"/>
<evidence type="ECO:0000313" key="10">
    <source>
        <dbReference type="Proteomes" id="UP000012073"/>
    </source>
</evidence>
<feature type="compositionally biased region" description="Low complexity" evidence="7">
    <location>
        <begin position="1"/>
        <end position="13"/>
    </location>
</feature>
<dbReference type="GO" id="GO:0005743">
    <property type="term" value="C:mitochondrial inner membrane"/>
    <property type="evidence" value="ECO:0007669"/>
    <property type="project" value="UniProtKB-SubCell"/>
</dbReference>
<dbReference type="Gramene" id="CDF36446">
    <property type="protein sequence ID" value="CDF36446"/>
    <property type="gene ID" value="CHC_T00004381001"/>
</dbReference>
<dbReference type="Proteomes" id="UP000012073">
    <property type="component" value="Unassembled WGS sequence"/>
</dbReference>
<dbReference type="EMBL" id="HG001780">
    <property type="protein sequence ID" value="CDF36446.1"/>
    <property type="molecule type" value="Genomic_DNA"/>
</dbReference>
<evidence type="ECO:0000256" key="6">
    <source>
        <dbReference type="ARBA" id="ARBA00023136"/>
    </source>
</evidence>
<keyword evidence="10" id="KW-1185">Reference proteome</keyword>
<dbReference type="KEGG" id="ccp:CHC_T00004381001"/>
<keyword evidence="3" id="KW-0999">Mitochondrion inner membrane</keyword>
<dbReference type="InterPro" id="IPR033122">
    <property type="entry name" value="LETM1-like_RBD"/>
</dbReference>
<comment type="subcellular location">
    <subcellularLocation>
        <location evidence="1">Mitochondrion inner membrane</location>
        <topology evidence="1">Single-pass membrane protein</topology>
    </subcellularLocation>
</comment>
<dbReference type="InterPro" id="IPR044202">
    <property type="entry name" value="LETM1/MDM38-like"/>
</dbReference>
<dbReference type="PANTHER" id="PTHR14009">
    <property type="entry name" value="LEUCINE ZIPPER-EF-HAND CONTAINING TRANSMEMBRANE PROTEIN"/>
    <property type="match status" value="1"/>
</dbReference>
<name>R7QG67_CHOCR</name>
<evidence type="ECO:0000259" key="8">
    <source>
        <dbReference type="Pfam" id="PF07766"/>
    </source>
</evidence>
<keyword evidence="4" id="KW-1133">Transmembrane helix</keyword>
<evidence type="ECO:0000256" key="3">
    <source>
        <dbReference type="ARBA" id="ARBA00022792"/>
    </source>
</evidence>
<evidence type="ECO:0000256" key="1">
    <source>
        <dbReference type="ARBA" id="ARBA00004434"/>
    </source>
</evidence>
<keyword evidence="5" id="KW-0496">Mitochondrion</keyword>
<evidence type="ECO:0000313" key="9">
    <source>
        <dbReference type="EMBL" id="CDF36446.1"/>
    </source>
</evidence>
<accession>R7QG67</accession>
<evidence type="ECO:0000256" key="5">
    <source>
        <dbReference type="ARBA" id="ARBA00023128"/>
    </source>
</evidence>
<dbReference type="OrthoDB" id="275278at2759"/>
<keyword evidence="6" id="KW-0472">Membrane</keyword>
<evidence type="ECO:0000256" key="4">
    <source>
        <dbReference type="ARBA" id="ARBA00022989"/>
    </source>
</evidence>
<dbReference type="STRING" id="2769.R7QG67"/>
<dbReference type="GO" id="GO:0030003">
    <property type="term" value="P:intracellular monoatomic cation homeostasis"/>
    <property type="evidence" value="ECO:0007669"/>
    <property type="project" value="TreeGrafter"/>
</dbReference>
<protein>
    <recommendedName>
        <fullName evidence="8">Letm1 RBD domain-containing protein</fullName>
    </recommendedName>
</protein>
<dbReference type="PhylomeDB" id="R7QG67"/>
<dbReference type="PANTHER" id="PTHR14009:SF1">
    <property type="entry name" value="MITOCHONDRIAL PROTON_CALCIUM EXCHANGER PROTEIN"/>
    <property type="match status" value="1"/>
</dbReference>
<feature type="domain" description="Letm1 RBD" evidence="8">
    <location>
        <begin position="149"/>
        <end position="231"/>
    </location>
</feature>
<dbReference type="RefSeq" id="XP_005716265.1">
    <property type="nucleotide sequence ID" value="XM_005716208.1"/>
</dbReference>